<dbReference type="Proteomes" id="UP000801492">
    <property type="component" value="Unassembled WGS sequence"/>
</dbReference>
<dbReference type="InterPro" id="IPR007889">
    <property type="entry name" value="HTH_Psq"/>
</dbReference>
<protein>
    <recommendedName>
        <fullName evidence="1">HTH psq-type domain-containing protein</fullName>
    </recommendedName>
</protein>
<dbReference type="Pfam" id="PF05225">
    <property type="entry name" value="HTH_psq"/>
    <property type="match status" value="1"/>
</dbReference>
<comment type="caution">
    <text evidence="2">The sequence shown here is derived from an EMBL/GenBank/DDBJ whole genome shotgun (WGS) entry which is preliminary data.</text>
</comment>
<sequence>MVRTYKRRTTRGNIPVEVFQRAAQAVRKEKISMRKAATRYGVNFMTLNSYIRKRSAAGNSNNVFTVCYTLHRKVFTKDQEEELAAYVAHSAKLYYGLTTSDLRKLAYEYAIANNITISEVWKSSSMASRDWLCGFLKRQSVDRKTGCHQSCSCNSFQPMFSFFIF</sequence>
<keyword evidence="3" id="KW-1185">Reference proteome</keyword>
<gene>
    <name evidence="2" type="ORF">ILUMI_22563</name>
</gene>
<accession>A0A8K0CAE8</accession>
<feature type="domain" description="HTH psq-type" evidence="1">
    <location>
        <begin position="19"/>
        <end position="55"/>
    </location>
</feature>
<name>A0A8K0CAE8_IGNLU</name>
<evidence type="ECO:0000313" key="3">
    <source>
        <dbReference type="Proteomes" id="UP000801492"/>
    </source>
</evidence>
<dbReference type="AlphaFoldDB" id="A0A8K0CAE8"/>
<dbReference type="EMBL" id="VTPC01090345">
    <property type="protein sequence ID" value="KAF2883613.1"/>
    <property type="molecule type" value="Genomic_DNA"/>
</dbReference>
<evidence type="ECO:0000259" key="1">
    <source>
        <dbReference type="Pfam" id="PF05225"/>
    </source>
</evidence>
<dbReference type="GO" id="GO:0003677">
    <property type="term" value="F:DNA binding"/>
    <property type="evidence" value="ECO:0007669"/>
    <property type="project" value="InterPro"/>
</dbReference>
<reference evidence="2" key="1">
    <citation type="submission" date="2019-08" db="EMBL/GenBank/DDBJ databases">
        <title>The genome of the North American firefly Photinus pyralis.</title>
        <authorList>
            <consortium name="Photinus pyralis genome working group"/>
            <person name="Fallon T.R."/>
            <person name="Sander Lower S.E."/>
            <person name="Weng J.-K."/>
        </authorList>
    </citation>
    <scope>NUCLEOTIDE SEQUENCE</scope>
    <source>
        <strain evidence="2">TRF0915ILg1</strain>
        <tissue evidence="2">Whole body</tissue>
    </source>
</reference>
<organism evidence="2 3">
    <name type="scientific">Ignelater luminosus</name>
    <name type="common">Cucubano</name>
    <name type="synonym">Pyrophorus luminosus</name>
    <dbReference type="NCBI Taxonomy" id="2038154"/>
    <lineage>
        <taxon>Eukaryota</taxon>
        <taxon>Metazoa</taxon>
        <taxon>Ecdysozoa</taxon>
        <taxon>Arthropoda</taxon>
        <taxon>Hexapoda</taxon>
        <taxon>Insecta</taxon>
        <taxon>Pterygota</taxon>
        <taxon>Neoptera</taxon>
        <taxon>Endopterygota</taxon>
        <taxon>Coleoptera</taxon>
        <taxon>Polyphaga</taxon>
        <taxon>Elateriformia</taxon>
        <taxon>Elateroidea</taxon>
        <taxon>Elateridae</taxon>
        <taxon>Agrypninae</taxon>
        <taxon>Pyrophorini</taxon>
        <taxon>Ignelater</taxon>
    </lineage>
</organism>
<dbReference type="Gene3D" id="1.10.10.60">
    <property type="entry name" value="Homeodomain-like"/>
    <property type="match status" value="1"/>
</dbReference>
<dbReference type="OrthoDB" id="4327074at2759"/>
<evidence type="ECO:0000313" key="2">
    <source>
        <dbReference type="EMBL" id="KAF2883613.1"/>
    </source>
</evidence>
<proteinExistence type="predicted"/>